<sequence length="267" mass="30908">MITDSQIKEFSQNGAVVLKNAFSSKWLSLLAKGIEKNRKDPGPYACQYTPENKEGDFYDDYCNWNRFNEYRDFLYNSPAAEIAGRITKSEQIRIFHEHILVKEPKTSEHTPWHHDQPYYCVDGDQVCSIWLPLDPVSRKAGLEFIAGSHVWGKMYMPKKFLTNEEYAYKPDSFDSIPDIEANRDKYKILSWDLELGDCIVFHFKTLHGGPGNLSQRARRRAFSSRWIGDDAVFADRPGETSPPFPELSSFKQGDPLDHPLFPVCWER</sequence>
<evidence type="ECO:0000256" key="1">
    <source>
        <dbReference type="SAM" id="MobiDB-lite"/>
    </source>
</evidence>
<organism evidence="2">
    <name type="scientific">hydrothermal vent metagenome</name>
    <dbReference type="NCBI Taxonomy" id="652676"/>
    <lineage>
        <taxon>unclassified sequences</taxon>
        <taxon>metagenomes</taxon>
        <taxon>ecological metagenomes</taxon>
    </lineage>
</organism>
<protein>
    <submittedName>
        <fullName evidence="2">Phytanoyl-CoA dioxygenase</fullName>
    </submittedName>
</protein>
<keyword evidence="2" id="KW-0560">Oxidoreductase</keyword>
<evidence type="ECO:0000313" key="2">
    <source>
        <dbReference type="EMBL" id="CUV08163.1"/>
    </source>
</evidence>
<accession>A0A160VCW4</accession>
<dbReference type="PANTHER" id="PTHR20883:SF49">
    <property type="entry name" value="PHYTANOYL-COA DIOXYGENASE"/>
    <property type="match status" value="1"/>
</dbReference>
<dbReference type="Gene3D" id="2.60.120.620">
    <property type="entry name" value="q2cbj1_9rhob like domain"/>
    <property type="match status" value="1"/>
</dbReference>
<proteinExistence type="predicted"/>
<reference evidence="2" key="1">
    <citation type="submission" date="2015-10" db="EMBL/GenBank/DDBJ databases">
        <authorList>
            <person name="Gilbert D.G."/>
        </authorList>
    </citation>
    <scope>NUCLEOTIDE SEQUENCE</scope>
</reference>
<dbReference type="Pfam" id="PF05721">
    <property type="entry name" value="PhyH"/>
    <property type="match status" value="1"/>
</dbReference>
<dbReference type="InterPro" id="IPR008775">
    <property type="entry name" value="Phytyl_CoA_dOase-like"/>
</dbReference>
<gene>
    <name evidence="2" type="ORF">MGWOODY_Mmi2272</name>
</gene>
<dbReference type="AlphaFoldDB" id="A0A160VCW4"/>
<dbReference type="EMBL" id="FAXC01000016">
    <property type="protein sequence ID" value="CUV08163.1"/>
    <property type="molecule type" value="Genomic_DNA"/>
</dbReference>
<keyword evidence="2" id="KW-0223">Dioxygenase</keyword>
<feature type="region of interest" description="Disordered" evidence="1">
    <location>
        <begin position="233"/>
        <end position="253"/>
    </location>
</feature>
<dbReference type="SUPFAM" id="SSF51197">
    <property type="entry name" value="Clavaminate synthase-like"/>
    <property type="match status" value="1"/>
</dbReference>
<name>A0A160VCW4_9ZZZZ</name>
<dbReference type="GO" id="GO:0051213">
    <property type="term" value="F:dioxygenase activity"/>
    <property type="evidence" value="ECO:0007669"/>
    <property type="project" value="UniProtKB-KW"/>
</dbReference>
<dbReference type="PANTHER" id="PTHR20883">
    <property type="entry name" value="PHYTANOYL-COA DIOXYGENASE DOMAIN CONTAINING 1"/>
    <property type="match status" value="1"/>
</dbReference>